<evidence type="ECO:0008006" key="3">
    <source>
        <dbReference type="Google" id="ProtNLM"/>
    </source>
</evidence>
<organism evidence="1 2">
    <name type="scientific">Prevotella denticola</name>
    <dbReference type="NCBI Taxonomy" id="28129"/>
    <lineage>
        <taxon>Bacteria</taxon>
        <taxon>Pseudomonadati</taxon>
        <taxon>Bacteroidota</taxon>
        <taxon>Bacteroidia</taxon>
        <taxon>Bacteroidales</taxon>
        <taxon>Prevotellaceae</taxon>
        <taxon>Prevotella</taxon>
    </lineage>
</organism>
<gene>
    <name evidence="1" type="ORF">NCTC13067_01845</name>
</gene>
<dbReference type="Proteomes" id="UP000255469">
    <property type="component" value="Unassembled WGS sequence"/>
</dbReference>
<dbReference type="CDD" id="cd12105">
    <property type="entry name" value="HmuY"/>
    <property type="match status" value="1"/>
</dbReference>
<dbReference type="InterPro" id="IPR025921">
    <property type="entry name" value="HmuY"/>
</dbReference>
<sequence length="263" mass="29410">MNLRKHILDTLAGVAVLLTATACSGVFDGIYDEVPATPTVTEGQLLVDATSWKDWYYVDFDSLRTYIEQKDTAGLLKAQTHFAHFPIPTTLSGGAGDGQTGIYTYWFDVFGKGISVNEKRSFTPADAQEEPPSWSIAIHRNNVRTNGGAVLETNYKSMNELPKSSIDFLGATFQPDEWSENEVWADQSQMLQSLIGCQGIKINKVLSTWLRLDIPPMPPAFTMNSHVFIIRMKNGNYAAVQLENYMNAEGAKCWLTINYKYPY</sequence>
<dbReference type="Pfam" id="PF14064">
    <property type="entry name" value="HmuY"/>
    <property type="match status" value="1"/>
</dbReference>
<evidence type="ECO:0000313" key="2">
    <source>
        <dbReference type="Proteomes" id="UP000255469"/>
    </source>
</evidence>
<accession>A0A379EC70</accession>
<name>A0A379EC70_9BACT</name>
<reference evidence="1 2" key="1">
    <citation type="submission" date="2018-06" db="EMBL/GenBank/DDBJ databases">
        <authorList>
            <consortium name="Pathogen Informatics"/>
            <person name="Doyle S."/>
        </authorList>
    </citation>
    <scope>NUCLEOTIDE SEQUENCE [LARGE SCALE GENOMIC DNA]</scope>
    <source>
        <strain evidence="1 2">NCTC13067</strain>
    </source>
</reference>
<dbReference type="EMBL" id="UGTM01000002">
    <property type="protein sequence ID" value="SUB93987.1"/>
    <property type="molecule type" value="Genomic_DNA"/>
</dbReference>
<dbReference type="AlphaFoldDB" id="A0A379EC70"/>
<dbReference type="RefSeq" id="WP_025067727.1">
    <property type="nucleotide sequence ID" value="NZ_CAJPSO010000002.1"/>
</dbReference>
<proteinExistence type="predicted"/>
<evidence type="ECO:0000313" key="1">
    <source>
        <dbReference type="EMBL" id="SUB93987.1"/>
    </source>
</evidence>
<protein>
    <recommendedName>
        <fullName evidence="3">HmuY protein</fullName>
    </recommendedName>
</protein>
<dbReference type="PROSITE" id="PS51257">
    <property type="entry name" value="PROKAR_LIPOPROTEIN"/>
    <property type="match status" value="1"/>
</dbReference>